<organism evidence="1 2">
    <name type="scientific">Colletotrichum costaricense</name>
    <dbReference type="NCBI Taxonomy" id="1209916"/>
    <lineage>
        <taxon>Eukaryota</taxon>
        <taxon>Fungi</taxon>
        <taxon>Dikarya</taxon>
        <taxon>Ascomycota</taxon>
        <taxon>Pezizomycotina</taxon>
        <taxon>Sordariomycetes</taxon>
        <taxon>Hypocreomycetidae</taxon>
        <taxon>Glomerellales</taxon>
        <taxon>Glomerellaceae</taxon>
        <taxon>Colletotrichum</taxon>
        <taxon>Colletotrichum acutatum species complex</taxon>
    </lineage>
</organism>
<dbReference type="GeneID" id="85348801"/>
<proteinExistence type="predicted"/>
<evidence type="ECO:0000313" key="1">
    <source>
        <dbReference type="EMBL" id="KAK1502277.1"/>
    </source>
</evidence>
<keyword evidence="2" id="KW-1185">Reference proteome</keyword>
<name>A0AAI9YE72_9PEZI</name>
<comment type="caution">
    <text evidence="1">The sequence shown here is derived from an EMBL/GenBank/DDBJ whole genome shotgun (WGS) entry which is preliminary data.</text>
</comment>
<accession>A0AAI9YE72</accession>
<reference evidence="1 2" key="1">
    <citation type="submission" date="2016-10" db="EMBL/GenBank/DDBJ databases">
        <title>The genome sequence of Colletotrichum fioriniae PJ7.</title>
        <authorList>
            <person name="Baroncelli R."/>
        </authorList>
    </citation>
    <scope>NUCLEOTIDE SEQUENCE [LARGE SCALE GENOMIC DNA]</scope>
    <source>
        <strain evidence="1 2">IMI 309622</strain>
    </source>
</reference>
<evidence type="ECO:0000313" key="2">
    <source>
        <dbReference type="Proteomes" id="UP001240678"/>
    </source>
</evidence>
<dbReference type="RefSeq" id="XP_060304189.1">
    <property type="nucleotide sequence ID" value="XM_060465254.1"/>
</dbReference>
<protein>
    <submittedName>
        <fullName evidence="1">Uncharacterized protein</fullName>
    </submittedName>
</protein>
<dbReference type="AlphaFoldDB" id="A0AAI9YE72"/>
<dbReference type="Proteomes" id="UP001240678">
    <property type="component" value="Unassembled WGS sequence"/>
</dbReference>
<dbReference type="EMBL" id="MOOE01000053">
    <property type="protein sequence ID" value="KAK1502277.1"/>
    <property type="molecule type" value="Genomic_DNA"/>
</dbReference>
<gene>
    <name evidence="1" type="ORF">CCOS01_17120</name>
</gene>
<sequence length="76" mass="7837">MCSMELPATTSAVRPPVEQTCSYEGGEHMTKTGEFATEIVETSGTAETGGGKPLITTVTLTSTSTSTITLSVTHAL</sequence>